<dbReference type="AlphaFoldDB" id="A0A9P9WKY6"/>
<dbReference type="PIRSF" id="PIRSF029171">
    <property type="entry name" value="Esterase_LipA"/>
    <property type="match status" value="1"/>
</dbReference>
<evidence type="ECO:0000313" key="3">
    <source>
        <dbReference type="EMBL" id="KAI1868847.1"/>
    </source>
</evidence>
<dbReference type="Gene3D" id="1.10.260.130">
    <property type="match status" value="1"/>
</dbReference>
<dbReference type="Gene3D" id="3.40.50.1820">
    <property type="entry name" value="alpha/beta hydrolase"/>
    <property type="match status" value="1"/>
</dbReference>
<sequence>MLSLAFLLLSTLLGAVSAFPKGLRLRSESDAVPVPPKQDPWYTAPAGWEATAPGDVLRVRSAQGYLGSSIDNVGSAYNILYRTTGSRYQASWAVTTLLVPKMPASTYKALLSYQVPYDSADLDAGPSYTLSSLVRNGHTPANCISEIEESLRIGWHVTVPDYEGNLASFIAGVMSGHATLDAVRASLSSDLGLPGLSGARLGMWGYSGGALGSEWAAELQTQYAPELNFSGVAIGGLTPDVFNVFNTVTKTYSAGLIPPGVVGLCSQFPDVEDYLFAKLKTTGKQNAAKFLSVRNLTLSQGAPKFAFENIYDYFTGGIADFLDPKVMAVIDSDGKMGYHGIPQMPLFVYKAIQDEISPIGDTDALVQKYCTADATIEYQRNTLGTHKDEQDNQSAQAFAFLSKALSGTYTPPTSGCSVKNVTIGDPGDLGLPTRTQS</sequence>
<keyword evidence="1" id="KW-0378">Hydrolase</keyword>
<protein>
    <recommendedName>
        <fullName evidence="5">Triacylglycerol lipase</fullName>
    </recommendedName>
</protein>
<accession>A0A9P9WKY6</accession>
<dbReference type="InterPro" id="IPR029058">
    <property type="entry name" value="AB_hydrolase_fold"/>
</dbReference>
<reference evidence="3" key="1">
    <citation type="submission" date="2021-03" db="EMBL/GenBank/DDBJ databases">
        <title>Revisited historic fungal species revealed as producer of novel bioactive compounds through whole genome sequencing and comparative genomics.</title>
        <authorList>
            <person name="Vignolle G.A."/>
            <person name="Hochenegger N."/>
            <person name="Mach R.L."/>
            <person name="Mach-Aigner A.R."/>
            <person name="Javad Rahimi M."/>
            <person name="Salim K.A."/>
            <person name="Chan C.M."/>
            <person name="Lim L.B.L."/>
            <person name="Cai F."/>
            <person name="Druzhinina I.S."/>
            <person name="U'Ren J.M."/>
            <person name="Derntl C."/>
        </authorList>
    </citation>
    <scope>NUCLEOTIDE SEQUENCE</scope>
    <source>
        <strain evidence="3">TUCIM 5799</strain>
    </source>
</reference>
<keyword evidence="2" id="KW-0732">Signal</keyword>
<keyword evidence="4" id="KW-1185">Reference proteome</keyword>
<organism evidence="3 4">
    <name type="scientific">Neoarthrinium moseri</name>
    <dbReference type="NCBI Taxonomy" id="1658444"/>
    <lineage>
        <taxon>Eukaryota</taxon>
        <taxon>Fungi</taxon>
        <taxon>Dikarya</taxon>
        <taxon>Ascomycota</taxon>
        <taxon>Pezizomycotina</taxon>
        <taxon>Sordariomycetes</taxon>
        <taxon>Xylariomycetidae</taxon>
        <taxon>Amphisphaeriales</taxon>
        <taxon>Apiosporaceae</taxon>
        <taxon>Neoarthrinium</taxon>
    </lineage>
</organism>
<evidence type="ECO:0000313" key="4">
    <source>
        <dbReference type="Proteomes" id="UP000829685"/>
    </source>
</evidence>
<dbReference type="PANTHER" id="PTHR34853">
    <property type="match status" value="1"/>
</dbReference>
<dbReference type="Proteomes" id="UP000829685">
    <property type="component" value="Unassembled WGS sequence"/>
</dbReference>
<name>A0A9P9WKY6_9PEZI</name>
<evidence type="ECO:0000256" key="2">
    <source>
        <dbReference type="PIRNR" id="PIRNR029171"/>
    </source>
</evidence>
<comment type="caution">
    <text evidence="3">The sequence shown here is derived from an EMBL/GenBank/DDBJ whole genome shotgun (WGS) entry which is preliminary data.</text>
</comment>
<dbReference type="PANTHER" id="PTHR34853:SF5">
    <property type="entry name" value="LIP-DOMAIN-CONTAINING PROTEIN-RELATED"/>
    <property type="match status" value="1"/>
</dbReference>
<dbReference type="Pfam" id="PF03583">
    <property type="entry name" value="LIP"/>
    <property type="match status" value="1"/>
</dbReference>
<evidence type="ECO:0000256" key="1">
    <source>
        <dbReference type="ARBA" id="ARBA00022801"/>
    </source>
</evidence>
<feature type="chain" id="PRO_5040557548" description="Triacylglycerol lipase" evidence="2">
    <location>
        <begin position="19"/>
        <end position="437"/>
    </location>
</feature>
<dbReference type="SUPFAM" id="SSF53474">
    <property type="entry name" value="alpha/beta-Hydrolases"/>
    <property type="match status" value="1"/>
</dbReference>
<gene>
    <name evidence="3" type="ORF">JX265_006826</name>
</gene>
<dbReference type="GO" id="GO:0016042">
    <property type="term" value="P:lipid catabolic process"/>
    <property type="evidence" value="ECO:0007669"/>
    <property type="project" value="UniProtKB-UniRule"/>
</dbReference>
<feature type="signal peptide" evidence="2">
    <location>
        <begin position="1"/>
        <end position="18"/>
    </location>
</feature>
<dbReference type="InterPro" id="IPR005152">
    <property type="entry name" value="Lipase_secreted"/>
</dbReference>
<evidence type="ECO:0008006" key="5">
    <source>
        <dbReference type="Google" id="ProtNLM"/>
    </source>
</evidence>
<dbReference type="EMBL" id="JAFIMR010000016">
    <property type="protein sequence ID" value="KAI1868847.1"/>
    <property type="molecule type" value="Genomic_DNA"/>
</dbReference>
<dbReference type="GO" id="GO:0004806">
    <property type="term" value="F:triacylglycerol lipase activity"/>
    <property type="evidence" value="ECO:0007669"/>
    <property type="project" value="UniProtKB-UniRule"/>
</dbReference>
<proteinExistence type="inferred from homology"/>
<comment type="similarity">
    <text evidence="2">Belongs to the AB hydrolase superfamily. Lipase family.</text>
</comment>